<evidence type="ECO:0000256" key="9">
    <source>
        <dbReference type="ARBA" id="ARBA00039658"/>
    </source>
</evidence>
<dbReference type="InterPro" id="IPR019791">
    <property type="entry name" value="Haem_peroxidase_animal"/>
</dbReference>
<keyword evidence="6" id="KW-0255">Endonuclease</keyword>
<gene>
    <name evidence="14" type="primary">LOC118425370</name>
</gene>
<organism evidence="13 14">
    <name type="scientific">Branchiostoma floridae</name>
    <name type="common">Florida lancelet</name>
    <name type="synonym">Amphioxus</name>
    <dbReference type="NCBI Taxonomy" id="7739"/>
    <lineage>
        <taxon>Eukaryota</taxon>
        <taxon>Metazoa</taxon>
        <taxon>Chordata</taxon>
        <taxon>Cephalochordata</taxon>
        <taxon>Leptocardii</taxon>
        <taxon>Amphioxiformes</taxon>
        <taxon>Branchiostomatidae</taxon>
        <taxon>Branchiostoma</taxon>
    </lineage>
</organism>
<dbReference type="PANTHER" id="PTHR37984">
    <property type="entry name" value="PROTEIN CBG26694"/>
    <property type="match status" value="1"/>
</dbReference>
<reference evidence="14" key="2">
    <citation type="submission" date="2025-08" db="UniProtKB">
        <authorList>
            <consortium name="RefSeq"/>
        </authorList>
    </citation>
    <scope>IDENTIFICATION</scope>
    <source>
        <strain evidence="14">S238N-H82</strain>
        <tissue evidence="14">Testes</tissue>
    </source>
</reference>
<dbReference type="Pfam" id="PF17921">
    <property type="entry name" value="Integrase_H2C2"/>
    <property type="match status" value="1"/>
</dbReference>
<dbReference type="FunFam" id="3.30.70.270:FF:000023">
    <property type="entry name" value="Pol"/>
    <property type="match status" value="1"/>
</dbReference>
<dbReference type="GO" id="GO:0006979">
    <property type="term" value="P:response to oxidative stress"/>
    <property type="evidence" value="ECO:0007669"/>
    <property type="project" value="InterPro"/>
</dbReference>
<dbReference type="Gene3D" id="3.30.420.10">
    <property type="entry name" value="Ribonuclease H-like superfamily/Ribonuclease H"/>
    <property type="match status" value="1"/>
</dbReference>
<dbReference type="SUPFAM" id="SSF48113">
    <property type="entry name" value="Heme-dependent peroxidases"/>
    <property type="match status" value="1"/>
</dbReference>
<dbReference type="EC" id="3.1.26.4" evidence="2"/>
<keyword evidence="8" id="KW-0695">RNA-directed DNA polymerase</keyword>
<evidence type="ECO:0000256" key="3">
    <source>
        <dbReference type="ARBA" id="ARBA00022679"/>
    </source>
</evidence>
<dbReference type="Pfam" id="PF03098">
    <property type="entry name" value="An_peroxidase"/>
    <property type="match status" value="1"/>
</dbReference>
<dbReference type="GO" id="GO:0004523">
    <property type="term" value="F:RNA-DNA hybrid ribonuclease activity"/>
    <property type="evidence" value="ECO:0007669"/>
    <property type="project" value="UniProtKB-EC"/>
</dbReference>
<dbReference type="CDD" id="cd09274">
    <property type="entry name" value="RNase_HI_RT_Ty3"/>
    <property type="match status" value="1"/>
</dbReference>
<dbReference type="OrthoDB" id="6118683at2759"/>
<proteinExistence type="inferred from homology"/>
<feature type="region of interest" description="Disordered" evidence="10">
    <location>
        <begin position="1298"/>
        <end position="1328"/>
    </location>
</feature>
<keyword evidence="4" id="KW-0548">Nucleotidyltransferase</keyword>
<evidence type="ECO:0000313" key="14">
    <source>
        <dbReference type="RefSeq" id="XP_035690071.1"/>
    </source>
</evidence>
<dbReference type="Pfam" id="PF00665">
    <property type="entry name" value="rve"/>
    <property type="match status" value="1"/>
</dbReference>
<dbReference type="InterPro" id="IPR037120">
    <property type="entry name" value="Haem_peroxidase_sf_animal"/>
</dbReference>
<dbReference type="PROSITE" id="PS50878">
    <property type="entry name" value="RT_POL"/>
    <property type="match status" value="1"/>
</dbReference>
<dbReference type="Proteomes" id="UP000001554">
    <property type="component" value="Chromosome 11"/>
</dbReference>
<evidence type="ECO:0000256" key="1">
    <source>
        <dbReference type="ARBA" id="ARBA00010879"/>
    </source>
</evidence>
<dbReference type="OMA" id="PTHETGA"/>
<evidence type="ECO:0000256" key="6">
    <source>
        <dbReference type="ARBA" id="ARBA00022759"/>
    </source>
</evidence>
<sequence length="1451" mass="164405">MAAAQQTMLTNLIPEMDWNADDPVKTFKKFKQRIELAFKTFLKDATDEEKVSYILLLAGDDGLEIRNSWELSPEQEKDPKKILEKFEKHLEPKTNHRIFRYEFQSMRQGPEESISDYMARLKNVADKCNFKDKTEKDGRLLDQMIWGCAYKKVQKTLIGKHELTLAAAVKEAVQHESTEKCMTTLTISTQAKEAKVDAISSRKHTPSSKQKASYRPPQKQSSNICRNCGTVHEFNDKKKCPAYGSTCNGCGKPNHWRKMCRSKGKSKPQEYRGYRKANPKHVHYQQEEQYSSGEETLSVGAIYVHEVEHKNDAQNNEAYTTFQLKKKIGKKTTNINLRLKIDTGAQSNVMPVEHYQQIFPENMTKGGEVKAGILTPSSTILSAYGGDKIPHLGKTTISGKHKGREVKCTFFVTKSKGPSILGLAACQQLGIITIHEIQATPEDGKIKETVPIKDRPAIHNKEQLIKMYPECFDDTVGCFEEEYHITVDPDVEPVIHPPRRVPLELREKLKKQLEEMTKKGVISEVTQPTDWVNSIVIKEKPNGKLRICLDPRDLNLALKRNHYPTPTLEEITPSLAGAKVFSKLDASNGYWNIKIDEESSLLTTFNTPYGRFKFNRLPFGLKVSQDVFQRKIDETYKGCKGAIGIADDIQVYGKTDDDHDFHLHEAMEKTRQAGIKLNASKCIIKESECKFFGMVYSAEGVKPDPEKVKAIHDIKEPQDEKELRSLLGLIQYMSAFIPKLADRTTNIRELLKEDVEYKWSDSHTEDLNKIKQLISDKTTLQYYNREKPVVLQVDASIKGVGAALIQDGKPIAFASKALSPAETRYANIERELLAVVYGCEKFHTYLYGRSFEVESDHRPLEQINKKNLTKAPNRLQRLLLRLQSYDMSIRYKPGKEMLLADALSRLSQHDKQEMDGLKVKIHHLVKVTTVKLEQIKEETNKDEELQLLAQTVTQGWPEKRKETQAIIHEYWTIRDDISVEDGVLLAGSRMIIPKSMRAEVLEMIHQGHLGIEKCILRAKSAVYWPGMYKQIEKAVAACPTCQKHKNSQQKEEMMPTEIPSRPWQTVGMDLFTTNDQWFLLLVDYYSKFPFVKSLANLKASTVTSSIRGIFAEQGIPAEVICDNGTQFTSQEFRQLANEYGFKIKTSSPHYPKGHGFIERHVQTVKKTLIKCKESRSDPNLAMLAIRTTPIKPGMKSPAELLNGRKYKDILPTKIPPPLDQEEVTRAKLGKAQQAAKQHYDTQAKSLPELAKGQSIHVQDPIRKTWSPGKVIDKATTPRSSVVETNAGRRLRRNRVHIRPTPEVKAPAATTPETTPAATTRNDTEYDKADIRDNAEYDKVNENEPSEEPVRALNVVAQPPSPVQLTHRFFNPQHVYNTVQGGLDSIVRGLASTPHEKFDRFIVSGLTKNLFADPAGSLGLDLAALNIQRGLDHGLPGYNAWRVPTHETGARV</sequence>
<dbReference type="InterPro" id="IPR050951">
    <property type="entry name" value="Retrovirus_Pol_polyprotein"/>
</dbReference>
<evidence type="ECO:0000256" key="5">
    <source>
        <dbReference type="ARBA" id="ARBA00022722"/>
    </source>
</evidence>
<dbReference type="InterPro" id="IPR041373">
    <property type="entry name" value="RT_RNaseH"/>
</dbReference>
<dbReference type="GO" id="GO:0015074">
    <property type="term" value="P:DNA integration"/>
    <property type="evidence" value="ECO:0007669"/>
    <property type="project" value="InterPro"/>
</dbReference>
<evidence type="ECO:0000256" key="7">
    <source>
        <dbReference type="ARBA" id="ARBA00022801"/>
    </source>
</evidence>
<name>A0A9J7LWM3_BRAFL</name>
<evidence type="ECO:0000259" key="12">
    <source>
        <dbReference type="PROSITE" id="PS50994"/>
    </source>
</evidence>
<dbReference type="Gene3D" id="1.10.340.70">
    <property type="match status" value="1"/>
</dbReference>
<keyword evidence="7" id="KW-0378">Hydrolase</keyword>
<evidence type="ECO:0000259" key="11">
    <source>
        <dbReference type="PROSITE" id="PS50878"/>
    </source>
</evidence>
<evidence type="ECO:0000256" key="10">
    <source>
        <dbReference type="SAM" id="MobiDB-lite"/>
    </source>
</evidence>
<dbReference type="InterPro" id="IPR041588">
    <property type="entry name" value="Integrase_H2C2"/>
</dbReference>
<dbReference type="RefSeq" id="XP_035690071.1">
    <property type="nucleotide sequence ID" value="XM_035834178.1"/>
</dbReference>
<dbReference type="SUPFAM" id="SSF56672">
    <property type="entry name" value="DNA/RNA polymerases"/>
    <property type="match status" value="1"/>
</dbReference>
<dbReference type="FunFam" id="3.30.420.10:FF:000063">
    <property type="entry name" value="Retrovirus-related Pol polyprotein from transposon 297-like Protein"/>
    <property type="match status" value="1"/>
</dbReference>
<dbReference type="KEGG" id="bfo:118425370"/>
<dbReference type="CDD" id="cd01647">
    <property type="entry name" value="RT_LTR"/>
    <property type="match status" value="1"/>
</dbReference>
<evidence type="ECO:0000256" key="2">
    <source>
        <dbReference type="ARBA" id="ARBA00012180"/>
    </source>
</evidence>
<keyword evidence="13" id="KW-1185">Reference proteome</keyword>
<feature type="domain" description="Integrase catalytic" evidence="12">
    <location>
        <begin position="1058"/>
        <end position="1225"/>
    </location>
</feature>
<evidence type="ECO:0000256" key="8">
    <source>
        <dbReference type="ARBA" id="ARBA00022918"/>
    </source>
</evidence>
<dbReference type="PROSITE" id="PS50994">
    <property type="entry name" value="INTEGRASE"/>
    <property type="match status" value="1"/>
</dbReference>
<comment type="similarity">
    <text evidence="1">Belongs to the beta type-B retroviral polymerase family. HERV class-II K(HML-2) pol subfamily.</text>
</comment>
<dbReference type="FunFam" id="1.10.340.70:FF:000003">
    <property type="entry name" value="Protein CBG25708"/>
    <property type="match status" value="1"/>
</dbReference>
<evidence type="ECO:0000313" key="13">
    <source>
        <dbReference type="Proteomes" id="UP000001554"/>
    </source>
</evidence>
<dbReference type="InterPro" id="IPR012337">
    <property type="entry name" value="RNaseH-like_sf"/>
</dbReference>
<dbReference type="SUPFAM" id="SSF53098">
    <property type="entry name" value="Ribonuclease H-like"/>
    <property type="match status" value="1"/>
</dbReference>
<dbReference type="Gene3D" id="3.30.70.270">
    <property type="match status" value="2"/>
</dbReference>
<feature type="region of interest" description="Disordered" evidence="10">
    <location>
        <begin position="194"/>
        <end position="221"/>
    </location>
</feature>
<dbReference type="GO" id="GO:0004601">
    <property type="term" value="F:peroxidase activity"/>
    <property type="evidence" value="ECO:0007669"/>
    <property type="project" value="InterPro"/>
</dbReference>
<dbReference type="PANTHER" id="PTHR37984:SF7">
    <property type="entry name" value="INTEGRASE CATALYTIC DOMAIN-CONTAINING PROTEIN"/>
    <property type="match status" value="1"/>
</dbReference>
<dbReference type="Gene3D" id="1.10.640.10">
    <property type="entry name" value="Haem peroxidase domain superfamily, animal type"/>
    <property type="match status" value="1"/>
</dbReference>
<evidence type="ECO:0000256" key="4">
    <source>
        <dbReference type="ARBA" id="ARBA00022695"/>
    </source>
</evidence>
<protein>
    <recommendedName>
        <fullName evidence="9">Gypsy retrotransposon integrase-like protein 1</fullName>
        <ecNumber evidence="2">3.1.26.4</ecNumber>
    </recommendedName>
</protein>
<dbReference type="InterPro" id="IPR000477">
    <property type="entry name" value="RT_dom"/>
</dbReference>
<dbReference type="GO" id="GO:0003676">
    <property type="term" value="F:nucleic acid binding"/>
    <property type="evidence" value="ECO:0007669"/>
    <property type="project" value="InterPro"/>
</dbReference>
<dbReference type="CDD" id="cd05481">
    <property type="entry name" value="retropepsin_like_LTR_1"/>
    <property type="match status" value="1"/>
</dbReference>
<dbReference type="Pfam" id="PF00078">
    <property type="entry name" value="RVT_1"/>
    <property type="match status" value="1"/>
</dbReference>
<dbReference type="InterPro" id="IPR001584">
    <property type="entry name" value="Integrase_cat-core"/>
</dbReference>
<dbReference type="FunFam" id="3.10.10.10:FF:000003">
    <property type="entry name" value="Retrovirus-related Pol polyprotein from transposon 297-like Protein"/>
    <property type="match status" value="1"/>
</dbReference>
<dbReference type="InterPro" id="IPR043128">
    <property type="entry name" value="Rev_trsase/Diguanyl_cyclase"/>
</dbReference>
<dbReference type="InterPro" id="IPR036397">
    <property type="entry name" value="RNaseH_sf"/>
</dbReference>
<keyword evidence="3" id="KW-0808">Transferase</keyword>
<dbReference type="InterPro" id="IPR010255">
    <property type="entry name" value="Haem_peroxidase_sf"/>
</dbReference>
<dbReference type="Gene3D" id="3.10.20.370">
    <property type="match status" value="1"/>
</dbReference>
<dbReference type="InterPro" id="IPR043502">
    <property type="entry name" value="DNA/RNA_pol_sf"/>
</dbReference>
<dbReference type="GeneID" id="118425370"/>
<feature type="compositionally biased region" description="Low complexity" evidence="10">
    <location>
        <begin position="1300"/>
        <end position="1319"/>
    </location>
</feature>
<dbReference type="GO" id="GO:0020037">
    <property type="term" value="F:heme binding"/>
    <property type="evidence" value="ECO:0007669"/>
    <property type="project" value="InterPro"/>
</dbReference>
<accession>A0A9J7LWM3</accession>
<dbReference type="FunFam" id="3.10.20.370:FF:000001">
    <property type="entry name" value="Retrovirus-related Pol polyprotein from transposon 17.6-like protein"/>
    <property type="match status" value="1"/>
</dbReference>
<dbReference type="Pfam" id="PF17917">
    <property type="entry name" value="RT_RNaseH"/>
    <property type="match status" value="1"/>
</dbReference>
<dbReference type="GO" id="GO:0003964">
    <property type="term" value="F:RNA-directed DNA polymerase activity"/>
    <property type="evidence" value="ECO:0007669"/>
    <property type="project" value="UniProtKB-KW"/>
</dbReference>
<keyword evidence="5" id="KW-0540">Nuclease</keyword>
<reference evidence="13" key="1">
    <citation type="journal article" date="2020" name="Nat. Ecol. Evol.">
        <title>Deeply conserved synteny resolves early events in vertebrate evolution.</title>
        <authorList>
            <person name="Simakov O."/>
            <person name="Marletaz F."/>
            <person name="Yue J.X."/>
            <person name="O'Connell B."/>
            <person name="Jenkins J."/>
            <person name="Brandt A."/>
            <person name="Calef R."/>
            <person name="Tung C.H."/>
            <person name="Huang T.K."/>
            <person name="Schmutz J."/>
            <person name="Satoh N."/>
            <person name="Yu J.K."/>
            <person name="Putnam N.H."/>
            <person name="Green R.E."/>
            <person name="Rokhsar D.S."/>
        </authorList>
    </citation>
    <scope>NUCLEOTIDE SEQUENCE [LARGE SCALE GENOMIC DNA]</scope>
    <source>
        <strain evidence="13">S238N-H82</strain>
    </source>
</reference>
<feature type="domain" description="Reverse transcriptase" evidence="11">
    <location>
        <begin position="519"/>
        <end position="696"/>
    </location>
</feature>
<dbReference type="Gene3D" id="3.10.10.10">
    <property type="entry name" value="HIV Type 1 Reverse Transcriptase, subunit A, domain 1"/>
    <property type="match status" value="1"/>
</dbReference>